<name>A0A081RQX7_PHOTE</name>
<evidence type="ECO:0000256" key="1">
    <source>
        <dbReference type="SAM" id="MobiDB-lite"/>
    </source>
</evidence>
<reference evidence="3 4" key="1">
    <citation type="submission" date="2014-03" db="EMBL/GenBank/DDBJ databases">
        <title>Draft Genome of Photorhabdus temperata Meg1.</title>
        <authorList>
            <person name="Hurst S.G.IV."/>
            <person name="Morris K."/>
            <person name="Thomas K."/>
            <person name="Tisa L.S."/>
        </authorList>
    </citation>
    <scope>NUCLEOTIDE SEQUENCE [LARGE SCALE GENOMIC DNA]</scope>
    <source>
        <strain evidence="3 4">Meg1</strain>
    </source>
</reference>
<gene>
    <name evidence="3" type="ORF">MEG1DRAFT_04351</name>
</gene>
<protein>
    <submittedName>
        <fullName evidence="3">Helix-turn-helix protein</fullName>
    </submittedName>
</protein>
<evidence type="ECO:0000259" key="2">
    <source>
        <dbReference type="Pfam" id="PF12728"/>
    </source>
</evidence>
<sequence>MEESEYITTRELAKKLRVTPHTIRTWCGDGKQKKEGFPKPRFRGRENNFSKKDIEDWENGKRF</sequence>
<dbReference type="Pfam" id="PF12728">
    <property type="entry name" value="HTH_17"/>
    <property type="match status" value="1"/>
</dbReference>
<comment type="caution">
    <text evidence="3">The sequence shown here is derived from an EMBL/GenBank/DDBJ whole genome shotgun (WGS) entry which is preliminary data.</text>
</comment>
<dbReference type="Gene3D" id="1.10.1660.10">
    <property type="match status" value="1"/>
</dbReference>
<feature type="domain" description="Helix-turn-helix" evidence="2">
    <location>
        <begin position="6"/>
        <end position="59"/>
    </location>
</feature>
<dbReference type="AlphaFoldDB" id="A0A081RQX7"/>
<dbReference type="RefSeq" id="WP_021326257.1">
    <property type="nucleotide sequence ID" value="NZ_CAWLUD010000108.1"/>
</dbReference>
<feature type="compositionally biased region" description="Basic and acidic residues" evidence="1">
    <location>
        <begin position="30"/>
        <end position="50"/>
    </location>
</feature>
<dbReference type="Proteomes" id="UP000028002">
    <property type="component" value="Unassembled WGS sequence"/>
</dbReference>
<evidence type="ECO:0000313" key="4">
    <source>
        <dbReference type="Proteomes" id="UP000028002"/>
    </source>
</evidence>
<dbReference type="EMBL" id="JGVH01000108">
    <property type="protein sequence ID" value="KER01080.1"/>
    <property type="molecule type" value="Genomic_DNA"/>
</dbReference>
<organism evidence="3 4">
    <name type="scientific">Photorhabdus temperata subsp. temperata Meg1</name>
    <dbReference type="NCBI Taxonomy" id="1393735"/>
    <lineage>
        <taxon>Bacteria</taxon>
        <taxon>Pseudomonadati</taxon>
        <taxon>Pseudomonadota</taxon>
        <taxon>Gammaproteobacteria</taxon>
        <taxon>Enterobacterales</taxon>
        <taxon>Morganellaceae</taxon>
        <taxon>Photorhabdus</taxon>
    </lineage>
</organism>
<dbReference type="InterPro" id="IPR009061">
    <property type="entry name" value="DNA-bd_dom_put_sf"/>
</dbReference>
<evidence type="ECO:0000313" key="3">
    <source>
        <dbReference type="EMBL" id="KER01080.1"/>
    </source>
</evidence>
<dbReference type="SUPFAM" id="SSF46955">
    <property type="entry name" value="Putative DNA-binding domain"/>
    <property type="match status" value="1"/>
</dbReference>
<proteinExistence type="predicted"/>
<feature type="region of interest" description="Disordered" evidence="1">
    <location>
        <begin position="27"/>
        <end position="50"/>
    </location>
</feature>
<accession>A0A081RQX7</accession>
<dbReference type="InterPro" id="IPR041657">
    <property type="entry name" value="HTH_17"/>
</dbReference>